<keyword evidence="3" id="KW-0677">Repeat</keyword>
<evidence type="ECO:0000259" key="7">
    <source>
        <dbReference type="Pfam" id="PF08154"/>
    </source>
</evidence>
<comment type="caution">
    <text evidence="8">The sequence shown here is derived from an EMBL/GenBank/DDBJ whole genome shotgun (WGS) entry which is preliminary data.</text>
</comment>
<dbReference type="Proteomes" id="UP001465976">
    <property type="component" value="Unassembled WGS sequence"/>
</dbReference>
<dbReference type="SMART" id="SM00320">
    <property type="entry name" value="WD40"/>
    <property type="match status" value="8"/>
</dbReference>
<keyword evidence="4" id="KW-0539">Nucleus</keyword>
<evidence type="ECO:0000256" key="4">
    <source>
        <dbReference type="ARBA" id="ARBA00023242"/>
    </source>
</evidence>
<feature type="repeat" description="WD" evidence="5">
    <location>
        <begin position="464"/>
        <end position="505"/>
    </location>
</feature>
<evidence type="ECO:0000313" key="8">
    <source>
        <dbReference type="EMBL" id="KAL0574592.1"/>
    </source>
</evidence>
<dbReference type="PROSITE" id="PS50082">
    <property type="entry name" value="WD_REPEATS_2"/>
    <property type="match status" value="7"/>
</dbReference>
<feature type="repeat" description="WD" evidence="5">
    <location>
        <begin position="145"/>
        <end position="186"/>
    </location>
</feature>
<proteinExistence type="predicted"/>
<dbReference type="CDD" id="cd00200">
    <property type="entry name" value="WD40"/>
    <property type="match status" value="1"/>
</dbReference>
<sequence>MATLLPPPKRQKTYHGVPEPEPEPPQPSRNILVQFVSEDDGSALAPAVNLPADVSREGLEVLVNKLTSSEEPVPFAFHIDCPEDSPQNKSAPGPSRIVITKSIQNDVLNHPTHGDSFTEEDVFVVRCAPQSVFRVRPATRCSASLSGHASPILCASFSPTGTLLATGSGDATARLWNLDTETPSHTLVGHKGWVLCVEWEAMERLLATGGHDGHVRLWDPKTGKAIGDALRGHSKWVTSLSWEPIHLSPTSPRLASSSKDGTVRVWSTLTRRTEYTLGGHTASVNVVKWGGGGVGGFGLKKGVLYTASSDRTVRVWDADGGRLLHTLKDHAHWVTTLALNTDFVLRTGPFDHTGKKPKTDEEARELALRRYTTVLSTTPELLITGSDDHTLFLWSLFPSSVPQPQTDGASDKPGKLKPITRLTGHQRQISHVAFSPDGRWAASASWDSSVRLWEGRTGKFVATLRGHVGAVYRLAWSADGRMVVSASKDGTVKIWDLKTYKLKVDLPGHTDEVYCVDFVADKVVSGGRDKQVKIWKN</sequence>
<name>A0ABR3FGZ5_9AGAR</name>
<evidence type="ECO:0000313" key="9">
    <source>
        <dbReference type="Proteomes" id="UP001465976"/>
    </source>
</evidence>
<dbReference type="PRINTS" id="PR00320">
    <property type="entry name" value="GPROTEINBRPT"/>
</dbReference>
<keyword evidence="9" id="KW-1185">Reference proteome</keyword>
<reference evidence="8 9" key="1">
    <citation type="submission" date="2024-02" db="EMBL/GenBank/DDBJ databases">
        <title>A draft genome for the cacao thread blight pathogen Marasmius crinis-equi.</title>
        <authorList>
            <person name="Cohen S.P."/>
            <person name="Baruah I.K."/>
            <person name="Amoako-Attah I."/>
            <person name="Bukari Y."/>
            <person name="Meinhardt L.W."/>
            <person name="Bailey B.A."/>
        </authorList>
    </citation>
    <scope>NUCLEOTIDE SEQUENCE [LARGE SCALE GENOMIC DNA]</scope>
    <source>
        <strain evidence="8 9">GH-76</strain>
    </source>
</reference>
<dbReference type="Gene3D" id="2.130.10.10">
    <property type="entry name" value="YVTN repeat-like/Quinoprotein amine dehydrogenase"/>
    <property type="match status" value="1"/>
</dbReference>
<keyword evidence="2 5" id="KW-0853">WD repeat</keyword>
<dbReference type="InterPro" id="IPR020472">
    <property type="entry name" value="WD40_PAC1"/>
</dbReference>
<dbReference type="Pfam" id="PF00400">
    <property type="entry name" value="WD40"/>
    <property type="match status" value="7"/>
</dbReference>
<feature type="repeat" description="WD" evidence="5">
    <location>
        <begin position="277"/>
        <end position="326"/>
    </location>
</feature>
<feature type="domain" description="NLE" evidence="7">
    <location>
        <begin position="31"/>
        <end position="80"/>
    </location>
</feature>
<dbReference type="InterPro" id="IPR001680">
    <property type="entry name" value="WD40_rpt"/>
</dbReference>
<dbReference type="InterPro" id="IPR012972">
    <property type="entry name" value="NLE"/>
</dbReference>
<organism evidence="8 9">
    <name type="scientific">Marasmius crinis-equi</name>
    <dbReference type="NCBI Taxonomy" id="585013"/>
    <lineage>
        <taxon>Eukaryota</taxon>
        <taxon>Fungi</taxon>
        <taxon>Dikarya</taxon>
        <taxon>Basidiomycota</taxon>
        <taxon>Agaricomycotina</taxon>
        <taxon>Agaricomycetes</taxon>
        <taxon>Agaricomycetidae</taxon>
        <taxon>Agaricales</taxon>
        <taxon>Marasmiineae</taxon>
        <taxon>Marasmiaceae</taxon>
        <taxon>Marasmius</taxon>
    </lineage>
</organism>
<evidence type="ECO:0000256" key="5">
    <source>
        <dbReference type="PROSITE-ProRule" id="PRU00221"/>
    </source>
</evidence>
<feature type="repeat" description="WD" evidence="5">
    <location>
        <begin position="422"/>
        <end position="463"/>
    </location>
</feature>
<evidence type="ECO:0000256" key="1">
    <source>
        <dbReference type="ARBA" id="ARBA00004604"/>
    </source>
</evidence>
<protein>
    <submittedName>
        <fullName evidence="8">Ribosome assembly</fullName>
    </submittedName>
</protein>
<accession>A0ABR3FGZ5</accession>
<evidence type="ECO:0000256" key="6">
    <source>
        <dbReference type="SAM" id="MobiDB-lite"/>
    </source>
</evidence>
<dbReference type="PROSITE" id="PS50294">
    <property type="entry name" value="WD_REPEATS_REGION"/>
    <property type="match status" value="6"/>
</dbReference>
<comment type="subcellular location">
    <subcellularLocation>
        <location evidence="1">Nucleus</location>
        <location evidence="1">Nucleolus</location>
    </subcellularLocation>
</comment>
<dbReference type="InterPro" id="IPR036322">
    <property type="entry name" value="WD40_repeat_dom_sf"/>
</dbReference>
<gene>
    <name evidence="8" type="primary">RSA4</name>
    <name evidence="8" type="ORF">V5O48_007377</name>
</gene>
<dbReference type="PANTHER" id="PTHR19848:SF0">
    <property type="entry name" value="NOTCHLESS PROTEIN HOMOLOG 1"/>
    <property type="match status" value="1"/>
</dbReference>
<feature type="region of interest" description="Disordered" evidence="6">
    <location>
        <begin position="1"/>
        <end position="29"/>
    </location>
</feature>
<evidence type="ECO:0000256" key="2">
    <source>
        <dbReference type="ARBA" id="ARBA00022574"/>
    </source>
</evidence>
<dbReference type="InterPro" id="IPR019775">
    <property type="entry name" value="WD40_repeat_CS"/>
</dbReference>
<feature type="repeat" description="WD" evidence="5">
    <location>
        <begin position="230"/>
        <end position="276"/>
    </location>
</feature>
<feature type="repeat" description="WD" evidence="5">
    <location>
        <begin position="187"/>
        <end position="228"/>
    </location>
</feature>
<dbReference type="SUPFAM" id="SSF50978">
    <property type="entry name" value="WD40 repeat-like"/>
    <property type="match status" value="1"/>
</dbReference>
<feature type="repeat" description="WD" evidence="5">
    <location>
        <begin position="506"/>
        <end position="537"/>
    </location>
</feature>
<evidence type="ECO:0000256" key="3">
    <source>
        <dbReference type="ARBA" id="ARBA00022737"/>
    </source>
</evidence>
<dbReference type="Pfam" id="PF08154">
    <property type="entry name" value="NLE"/>
    <property type="match status" value="1"/>
</dbReference>
<dbReference type="PANTHER" id="PTHR19848">
    <property type="entry name" value="WD40 REPEAT PROTEIN"/>
    <property type="match status" value="1"/>
</dbReference>
<dbReference type="PROSITE" id="PS00678">
    <property type="entry name" value="WD_REPEATS_1"/>
    <property type="match status" value="2"/>
</dbReference>
<dbReference type="EMBL" id="JBAHYK010000384">
    <property type="protein sequence ID" value="KAL0574592.1"/>
    <property type="molecule type" value="Genomic_DNA"/>
</dbReference>
<dbReference type="InterPro" id="IPR015943">
    <property type="entry name" value="WD40/YVTN_repeat-like_dom_sf"/>
</dbReference>